<gene>
    <name evidence="6" type="ORF">ACE41H_01060</name>
</gene>
<evidence type="ECO:0000313" key="7">
    <source>
        <dbReference type="Proteomes" id="UP001580346"/>
    </source>
</evidence>
<evidence type="ECO:0000256" key="2">
    <source>
        <dbReference type="ARBA" id="ARBA00023015"/>
    </source>
</evidence>
<keyword evidence="2" id="KW-0805">Transcription regulation</keyword>
<organism evidence="6 7">
    <name type="scientific">Paenibacillus enshidis</name>
    <dbReference type="NCBI Taxonomy" id="1458439"/>
    <lineage>
        <taxon>Bacteria</taxon>
        <taxon>Bacillati</taxon>
        <taxon>Bacillota</taxon>
        <taxon>Bacilli</taxon>
        <taxon>Bacillales</taxon>
        <taxon>Paenibacillaceae</taxon>
        <taxon>Paenibacillus</taxon>
    </lineage>
</organism>
<evidence type="ECO:0000256" key="3">
    <source>
        <dbReference type="ARBA" id="ARBA00023125"/>
    </source>
</evidence>
<sequence length="312" mass="34965">MESRNLFTFLVVVEEGGFTRAAQRLDYAQSSITAQIQVLETELGTPLFDRIGKKIVLTDAGRKLLPYAQEIAKMHALAKDAVHSVTEMGGTLMIGAPESLAVYRLPAVLREYRDRYPNVKITLKPGLCRELKDQVRSGQLDLAFLLQPEAEDKELHTELLVEEEMALIAPPGHPLAGLERVEPAQLRQETILHTEAGCTYRALFEQHLNSCGIFPDPSLEFWNIEAIKQCVMTGLGLSLLPLVTVQNELKEGKLLRLNWDDSLQRVSTQVVYHTKKWQSPALSELLQIISKHAAGWRQIPAPAVDTHAYLTR</sequence>
<keyword evidence="4" id="KW-0804">Transcription</keyword>
<dbReference type="RefSeq" id="WP_375352674.1">
    <property type="nucleotide sequence ID" value="NZ_JBHHMI010000001.1"/>
</dbReference>
<accession>A0ABV5AMI7</accession>
<dbReference type="InterPro" id="IPR005119">
    <property type="entry name" value="LysR_subst-bd"/>
</dbReference>
<feature type="domain" description="HTH lysR-type" evidence="5">
    <location>
        <begin position="1"/>
        <end position="58"/>
    </location>
</feature>
<comment type="caution">
    <text evidence="6">The sequence shown here is derived from an EMBL/GenBank/DDBJ whole genome shotgun (WGS) entry which is preliminary data.</text>
</comment>
<evidence type="ECO:0000313" key="6">
    <source>
        <dbReference type="EMBL" id="MFB5265379.1"/>
    </source>
</evidence>
<protein>
    <submittedName>
        <fullName evidence="6">LysR family transcriptional regulator</fullName>
    </submittedName>
</protein>
<dbReference type="PROSITE" id="PS50931">
    <property type="entry name" value="HTH_LYSR"/>
    <property type="match status" value="1"/>
</dbReference>
<keyword evidence="7" id="KW-1185">Reference proteome</keyword>
<dbReference type="Proteomes" id="UP001580346">
    <property type="component" value="Unassembled WGS sequence"/>
</dbReference>
<evidence type="ECO:0000256" key="1">
    <source>
        <dbReference type="ARBA" id="ARBA00009437"/>
    </source>
</evidence>
<keyword evidence="3" id="KW-0238">DNA-binding</keyword>
<dbReference type="PANTHER" id="PTHR30126:SF100">
    <property type="entry name" value="LYSR-FAMILY TRANSCRIPTIONAL REGULATOR"/>
    <property type="match status" value="1"/>
</dbReference>
<dbReference type="Gene3D" id="3.40.190.290">
    <property type="match status" value="1"/>
</dbReference>
<dbReference type="InterPro" id="IPR000847">
    <property type="entry name" value="LysR_HTH_N"/>
</dbReference>
<dbReference type="EMBL" id="JBHHMI010000001">
    <property type="protein sequence ID" value="MFB5265379.1"/>
    <property type="molecule type" value="Genomic_DNA"/>
</dbReference>
<name>A0ABV5AMI7_9BACL</name>
<evidence type="ECO:0000256" key="4">
    <source>
        <dbReference type="ARBA" id="ARBA00023163"/>
    </source>
</evidence>
<dbReference type="SUPFAM" id="SSF46785">
    <property type="entry name" value="Winged helix' DNA-binding domain"/>
    <property type="match status" value="1"/>
</dbReference>
<dbReference type="CDD" id="cd05466">
    <property type="entry name" value="PBP2_LTTR_substrate"/>
    <property type="match status" value="1"/>
</dbReference>
<proteinExistence type="inferred from homology"/>
<dbReference type="InterPro" id="IPR036388">
    <property type="entry name" value="WH-like_DNA-bd_sf"/>
</dbReference>
<dbReference type="SUPFAM" id="SSF53850">
    <property type="entry name" value="Periplasmic binding protein-like II"/>
    <property type="match status" value="1"/>
</dbReference>
<dbReference type="PANTHER" id="PTHR30126">
    <property type="entry name" value="HTH-TYPE TRANSCRIPTIONAL REGULATOR"/>
    <property type="match status" value="1"/>
</dbReference>
<dbReference type="PRINTS" id="PR00039">
    <property type="entry name" value="HTHLYSR"/>
</dbReference>
<dbReference type="Pfam" id="PF00126">
    <property type="entry name" value="HTH_1"/>
    <property type="match status" value="1"/>
</dbReference>
<comment type="similarity">
    <text evidence="1">Belongs to the LysR transcriptional regulatory family.</text>
</comment>
<dbReference type="Pfam" id="PF03466">
    <property type="entry name" value="LysR_substrate"/>
    <property type="match status" value="1"/>
</dbReference>
<evidence type="ECO:0000259" key="5">
    <source>
        <dbReference type="PROSITE" id="PS50931"/>
    </source>
</evidence>
<reference evidence="6 7" key="1">
    <citation type="submission" date="2024-09" db="EMBL/GenBank/DDBJ databases">
        <title>Paenibacillus zeirhizospherea sp. nov., isolated from surface of the maize (Zea mays) roots in a horticulture field, Hungary.</title>
        <authorList>
            <person name="Marton D."/>
            <person name="Farkas M."/>
            <person name="Bedics A."/>
            <person name="Toth E."/>
            <person name="Tancsics A."/>
            <person name="Boka K."/>
            <person name="Maroti G."/>
            <person name="Kriszt B."/>
            <person name="Cserhati M."/>
        </authorList>
    </citation>
    <scope>NUCLEOTIDE SEQUENCE [LARGE SCALE GENOMIC DNA]</scope>
    <source>
        <strain evidence="6 7">KCTC 33519</strain>
    </source>
</reference>
<dbReference type="Gene3D" id="1.10.10.10">
    <property type="entry name" value="Winged helix-like DNA-binding domain superfamily/Winged helix DNA-binding domain"/>
    <property type="match status" value="1"/>
</dbReference>
<dbReference type="InterPro" id="IPR036390">
    <property type="entry name" value="WH_DNA-bd_sf"/>
</dbReference>